<dbReference type="Proteomes" id="UP000015105">
    <property type="component" value="Chromosome 5D"/>
</dbReference>
<dbReference type="AlphaFoldDB" id="A0A453KAK8"/>
<dbReference type="EnsemblPlants" id="AET5Gv20356600.1">
    <property type="protein sequence ID" value="AET5Gv20356600.1"/>
    <property type="gene ID" value="AET5Gv20356600"/>
</dbReference>
<proteinExistence type="predicted"/>
<organism evidence="2 3">
    <name type="scientific">Aegilops tauschii subsp. strangulata</name>
    <name type="common">Goatgrass</name>
    <dbReference type="NCBI Taxonomy" id="200361"/>
    <lineage>
        <taxon>Eukaryota</taxon>
        <taxon>Viridiplantae</taxon>
        <taxon>Streptophyta</taxon>
        <taxon>Embryophyta</taxon>
        <taxon>Tracheophyta</taxon>
        <taxon>Spermatophyta</taxon>
        <taxon>Magnoliopsida</taxon>
        <taxon>Liliopsida</taxon>
        <taxon>Poales</taxon>
        <taxon>Poaceae</taxon>
        <taxon>BOP clade</taxon>
        <taxon>Pooideae</taxon>
        <taxon>Triticodae</taxon>
        <taxon>Triticeae</taxon>
        <taxon>Triticinae</taxon>
        <taxon>Aegilops</taxon>
    </lineage>
</organism>
<dbReference type="Gramene" id="AET5Gv20356600.1">
    <property type="protein sequence ID" value="AET5Gv20356600.1"/>
    <property type="gene ID" value="AET5Gv20356600"/>
</dbReference>
<protein>
    <submittedName>
        <fullName evidence="2">Uncharacterized protein</fullName>
    </submittedName>
</protein>
<evidence type="ECO:0000256" key="1">
    <source>
        <dbReference type="SAM" id="SignalP"/>
    </source>
</evidence>
<reference evidence="3" key="2">
    <citation type="journal article" date="2017" name="Nat. Plants">
        <title>The Aegilops tauschii genome reveals multiple impacts of transposons.</title>
        <authorList>
            <person name="Zhao G."/>
            <person name="Zou C."/>
            <person name="Li K."/>
            <person name="Wang K."/>
            <person name="Li T."/>
            <person name="Gao L."/>
            <person name="Zhang X."/>
            <person name="Wang H."/>
            <person name="Yang Z."/>
            <person name="Liu X."/>
            <person name="Jiang W."/>
            <person name="Mao L."/>
            <person name="Kong X."/>
            <person name="Jiao Y."/>
            <person name="Jia J."/>
        </authorList>
    </citation>
    <scope>NUCLEOTIDE SEQUENCE [LARGE SCALE GENOMIC DNA]</scope>
    <source>
        <strain evidence="3">cv. AL8/78</strain>
    </source>
</reference>
<accession>A0A453KAK8</accession>
<keyword evidence="3" id="KW-1185">Reference proteome</keyword>
<evidence type="ECO:0000313" key="2">
    <source>
        <dbReference type="EnsemblPlants" id="AET5Gv20356600.1"/>
    </source>
</evidence>
<feature type="signal peptide" evidence="1">
    <location>
        <begin position="1"/>
        <end position="20"/>
    </location>
</feature>
<name>A0A453KAK8_AEGTS</name>
<reference evidence="2" key="4">
    <citation type="submission" date="2019-03" db="UniProtKB">
        <authorList>
            <consortium name="EnsemblPlants"/>
        </authorList>
    </citation>
    <scope>IDENTIFICATION</scope>
</reference>
<reference evidence="2" key="5">
    <citation type="journal article" date="2021" name="G3 (Bethesda)">
        <title>Aegilops tauschii genome assembly Aet v5.0 features greater sequence contiguity and improved annotation.</title>
        <authorList>
            <person name="Wang L."/>
            <person name="Zhu T."/>
            <person name="Rodriguez J.C."/>
            <person name="Deal K.R."/>
            <person name="Dubcovsky J."/>
            <person name="McGuire P.E."/>
            <person name="Lux T."/>
            <person name="Spannagl M."/>
            <person name="Mayer K.F.X."/>
            <person name="Baldrich P."/>
            <person name="Meyers B.C."/>
            <person name="Huo N."/>
            <person name="Gu Y.Q."/>
            <person name="Zhou H."/>
            <person name="Devos K.M."/>
            <person name="Bennetzen J.L."/>
            <person name="Unver T."/>
            <person name="Budak H."/>
            <person name="Gulick P.J."/>
            <person name="Galiba G."/>
            <person name="Kalapos B."/>
            <person name="Nelson D.R."/>
            <person name="Li P."/>
            <person name="You F.M."/>
            <person name="Luo M.C."/>
            <person name="Dvorak J."/>
        </authorList>
    </citation>
    <scope>NUCLEOTIDE SEQUENCE [LARGE SCALE GENOMIC DNA]</scope>
    <source>
        <strain evidence="2">cv. AL8/78</strain>
    </source>
</reference>
<reference evidence="2" key="3">
    <citation type="journal article" date="2017" name="Nature">
        <title>Genome sequence of the progenitor of the wheat D genome Aegilops tauschii.</title>
        <authorList>
            <person name="Luo M.C."/>
            <person name="Gu Y.Q."/>
            <person name="Puiu D."/>
            <person name="Wang H."/>
            <person name="Twardziok S.O."/>
            <person name="Deal K.R."/>
            <person name="Huo N."/>
            <person name="Zhu T."/>
            <person name="Wang L."/>
            <person name="Wang Y."/>
            <person name="McGuire P.E."/>
            <person name="Liu S."/>
            <person name="Long H."/>
            <person name="Ramasamy R.K."/>
            <person name="Rodriguez J.C."/>
            <person name="Van S.L."/>
            <person name="Yuan L."/>
            <person name="Wang Z."/>
            <person name="Xia Z."/>
            <person name="Xiao L."/>
            <person name="Anderson O.D."/>
            <person name="Ouyang S."/>
            <person name="Liang Y."/>
            <person name="Zimin A.V."/>
            <person name="Pertea G."/>
            <person name="Qi P."/>
            <person name="Bennetzen J.L."/>
            <person name="Dai X."/>
            <person name="Dawson M.W."/>
            <person name="Muller H.G."/>
            <person name="Kugler K."/>
            <person name="Rivarola-Duarte L."/>
            <person name="Spannagl M."/>
            <person name="Mayer K.F.X."/>
            <person name="Lu F.H."/>
            <person name="Bevan M.W."/>
            <person name="Leroy P."/>
            <person name="Li P."/>
            <person name="You F.M."/>
            <person name="Sun Q."/>
            <person name="Liu Z."/>
            <person name="Lyons E."/>
            <person name="Wicker T."/>
            <person name="Salzberg S.L."/>
            <person name="Devos K.M."/>
            <person name="Dvorak J."/>
        </authorList>
    </citation>
    <scope>NUCLEOTIDE SEQUENCE [LARGE SCALE GENOMIC DNA]</scope>
    <source>
        <strain evidence="2">cv. AL8/78</strain>
    </source>
</reference>
<evidence type="ECO:0000313" key="3">
    <source>
        <dbReference type="Proteomes" id="UP000015105"/>
    </source>
</evidence>
<keyword evidence="1" id="KW-0732">Signal</keyword>
<reference evidence="3" key="1">
    <citation type="journal article" date="2014" name="Science">
        <title>Ancient hybridizations among the ancestral genomes of bread wheat.</title>
        <authorList>
            <consortium name="International Wheat Genome Sequencing Consortium,"/>
            <person name="Marcussen T."/>
            <person name="Sandve S.R."/>
            <person name="Heier L."/>
            <person name="Spannagl M."/>
            <person name="Pfeifer M."/>
            <person name="Jakobsen K.S."/>
            <person name="Wulff B.B."/>
            <person name="Steuernagel B."/>
            <person name="Mayer K.F."/>
            <person name="Olsen O.A."/>
        </authorList>
    </citation>
    <scope>NUCLEOTIDE SEQUENCE [LARGE SCALE GENOMIC DNA]</scope>
    <source>
        <strain evidence="3">cv. AL8/78</strain>
    </source>
</reference>
<feature type="chain" id="PRO_5018974291" evidence="1">
    <location>
        <begin position="21"/>
        <end position="59"/>
    </location>
</feature>
<sequence length="59" mass="6842">PNFGLDTLHEFLTLWQVVCAWVASEDDAPDEIKWSWEANGRFSVRSAYAARFWGREVIP</sequence>